<gene>
    <name evidence="3" type="ORF">C7379_11074</name>
</gene>
<dbReference type="Proteomes" id="UP000245870">
    <property type="component" value="Unassembled WGS sequence"/>
</dbReference>
<evidence type="ECO:0000256" key="1">
    <source>
        <dbReference type="SAM" id="SignalP"/>
    </source>
</evidence>
<reference evidence="3 4" key="1">
    <citation type="submission" date="2018-05" db="EMBL/GenBank/DDBJ databases">
        <title>Genomic Encyclopedia of Type Strains, Phase IV (KMG-IV): sequencing the most valuable type-strain genomes for metagenomic binning, comparative biology and taxonomic classification.</title>
        <authorList>
            <person name="Goeker M."/>
        </authorList>
    </citation>
    <scope>NUCLEOTIDE SEQUENCE [LARGE SCALE GENOMIC DNA]</scope>
    <source>
        <strain evidence="3 4">DSM 100333</strain>
    </source>
</reference>
<evidence type="ECO:0000313" key="4">
    <source>
        <dbReference type="Proteomes" id="UP000245870"/>
    </source>
</evidence>
<sequence length="242" mass="28061">MNRIKENRWIATLLLSLTMLGGMPLAAKTTTRPWKAGDVVSEKMVRDRNLSQWFTCEPISDAVFARMRGKSYPTGCEVPRASLRYLKVIHYDGKGNIRKGEMVCNKRIANDLVAIFRELFAHRYPIERMCLIDDFDAVDERSMRANNSTCFCFRLVKGSAKLSGHARGMAVDINPLYNPYYRKYADGRVVVQPSNALRYCDRRAGFPYKIDRGDLLYKVFVRHGFRWGGDWHSLKDYQHFEK</sequence>
<feature type="chain" id="PRO_5015444536" evidence="1">
    <location>
        <begin position="28"/>
        <end position="242"/>
    </location>
</feature>
<proteinExistence type="predicted"/>
<keyword evidence="4" id="KW-1185">Reference proteome</keyword>
<dbReference type="SUPFAM" id="SSF55166">
    <property type="entry name" value="Hedgehog/DD-peptidase"/>
    <property type="match status" value="1"/>
</dbReference>
<dbReference type="EMBL" id="QENY01000010">
    <property type="protein sequence ID" value="PVX53649.1"/>
    <property type="molecule type" value="Genomic_DNA"/>
</dbReference>
<keyword evidence="3" id="KW-0378">Hydrolase</keyword>
<dbReference type="RefSeq" id="WP_243406733.1">
    <property type="nucleotide sequence ID" value="NZ_CAMQYP010000040.1"/>
</dbReference>
<accession>A0A2U0U7R6</accession>
<comment type="caution">
    <text evidence="3">The sequence shown here is derived from an EMBL/GenBank/DDBJ whole genome shotgun (WGS) entry which is preliminary data.</text>
</comment>
<dbReference type="Gene3D" id="3.30.1380.10">
    <property type="match status" value="1"/>
</dbReference>
<dbReference type="InterPro" id="IPR009045">
    <property type="entry name" value="Zn_M74/Hedgehog-like"/>
</dbReference>
<evidence type="ECO:0000313" key="3">
    <source>
        <dbReference type="EMBL" id="PVX53649.1"/>
    </source>
</evidence>
<keyword evidence="3" id="KW-0645">Protease</keyword>
<evidence type="ECO:0000259" key="2">
    <source>
        <dbReference type="Pfam" id="PF13539"/>
    </source>
</evidence>
<dbReference type="Pfam" id="PF13539">
    <property type="entry name" value="Peptidase_M15_4"/>
    <property type="match status" value="1"/>
</dbReference>
<feature type="signal peptide" evidence="1">
    <location>
        <begin position="1"/>
        <end position="27"/>
    </location>
</feature>
<organism evidence="3 4">
    <name type="scientific">Hallella colorans</name>
    <dbReference type="NCBI Taxonomy" id="1703337"/>
    <lineage>
        <taxon>Bacteria</taxon>
        <taxon>Pseudomonadati</taxon>
        <taxon>Bacteroidota</taxon>
        <taxon>Bacteroidia</taxon>
        <taxon>Bacteroidales</taxon>
        <taxon>Prevotellaceae</taxon>
        <taxon>Hallella</taxon>
    </lineage>
</organism>
<protein>
    <submittedName>
        <fullName evidence="3">D-alanyl-D-alanine carboxypeptidase-like protein</fullName>
    </submittedName>
</protein>
<name>A0A2U0U7R6_9BACT</name>
<keyword evidence="3" id="KW-0121">Carboxypeptidase</keyword>
<keyword evidence="1" id="KW-0732">Signal</keyword>
<dbReference type="InterPro" id="IPR039561">
    <property type="entry name" value="Peptidase_M15C"/>
</dbReference>
<feature type="domain" description="Peptidase M15C" evidence="2">
    <location>
        <begin position="158"/>
        <end position="242"/>
    </location>
</feature>
<dbReference type="AlphaFoldDB" id="A0A2U0U7R6"/>
<dbReference type="GO" id="GO:0004180">
    <property type="term" value="F:carboxypeptidase activity"/>
    <property type="evidence" value="ECO:0007669"/>
    <property type="project" value="UniProtKB-KW"/>
</dbReference>